<comment type="caution">
    <text evidence="5">The sequence shown here is derived from an EMBL/GenBank/DDBJ whole genome shotgun (WGS) entry which is preliminary data.</text>
</comment>
<protein>
    <submittedName>
        <fullName evidence="5">Helix-turn-helix transcriptional regulator</fullName>
    </submittedName>
</protein>
<name>A0ABX1R729_9PSEU</name>
<dbReference type="PANTHER" id="PTHR44688">
    <property type="entry name" value="DNA-BINDING TRANSCRIPTIONAL ACTIVATOR DEVR_DOSR"/>
    <property type="match status" value="1"/>
</dbReference>
<evidence type="ECO:0000256" key="3">
    <source>
        <dbReference type="ARBA" id="ARBA00023163"/>
    </source>
</evidence>
<keyword evidence="6" id="KW-1185">Reference proteome</keyword>
<dbReference type="PRINTS" id="PR00038">
    <property type="entry name" value="HTHLUXR"/>
</dbReference>
<dbReference type="InterPro" id="IPR016032">
    <property type="entry name" value="Sig_transdc_resp-reg_C-effctor"/>
</dbReference>
<sequence>MIRADVFALCPIYRMGLVHLLRQSGIAVLAAGTWPEGGHPSIFADAMVVDAETLEVGNRRFSVAAGWADTPVLVVNAAPTLLVDGASAVVEKGVSCDRVVGAVRAVVAGAGTMHTAPDAGEAGVPPQRTSPGDLVGRTLSARESQVLTHIAHGLTHSQIASRLRISPHTVDTYVKRIRAKLGIGNKAELTRFALLRDAARITA</sequence>
<dbReference type="PANTHER" id="PTHR44688:SF16">
    <property type="entry name" value="DNA-BINDING TRANSCRIPTIONAL ACTIVATOR DEVR_DOSR"/>
    <property type="match status" value="1"/>
</dbReference>
<dbReference type="Proteomes" id="UP001296706">
    <property type="component" value="Unassembled WGS sequence"/>
</dbReference>
<organism evidence="5 6">
    <name type="scientific">Pseudonocardia xinjiangensis</name>
    <dbReference type="NCBI Taxonomy" id="75289"/>
    <lineage>
        <taxon>Bacteria</taxon>
        <taxon>Bacillati</taxon>
        <taxon>Actinomycetota</taxon>
        <taxon>Actinomycetes</taxon>
        <taxon>Pseudonocardiales</taxon>
        <taxon>Pseudonocardiaceae</taxon>
        <taxon>Pseudonocardia</taxon>
    </lineage>
</organism>
<keyword evidence="1" id="KW-0805">Transcription regulation</keyword>
<keyword evidence="3" id="KW-0804">Transcription</keyword>
<evidence type="ECO:0000259" key="4">
    <source>
        <dbReference type="PROSITE" id="PS50043"/>
    </source>
</evidence>
<evidence type="ECO:0000313" key="5">
    <source>
        <dbReference type="EMBL" id="NMH76185.1"/>
    </source>
</evidence>
<dbReference type="InterPro" id="IPR036388">
    <property type="entry name" value="WH-like_DNA-bd_sf"/>
</dbReference>
<dbReference type="CDD" id="cd06170">
    <property type="entry name" value="LuxR_C_like"/>
    <property type="match status" value="1"/>
</dbReference>
<dbReference type="InterPro" id="IPR000792">
    <property type="entry name" value="Tscrpt_reg_LuxR_C"/>
</dbReference>
<dbReference type="PROSITE" id="PS50043">
    <property type="entry name" value="HTH_LUXR_2"/>
    <property type="match status" value="1"/>
</dbReference>
<dbReference type="RefSeq" id="WP_169394257.1">
    <property type="nucleotide sequence ID" value="NZ_BAAAJH010000011.1"/>
</dbReference>
<dbReference type="SUPFAM" id="SSF46894">
    <property type="entry name" value="C-terminal effector domain of the bipartite response regulators"/>
    <property type="match status" value="1"/>
</dbReference>
<dbReference type="EMBL" id="JAAXKY010000005">
    <property type="protein sequence ID" value="NMH76185.1"/>
    <property type="molecule type" value="Genomic_DNA"/>
</dbReference>
<dbReference type="SMART" id="SM00421">
    <property type="entry name" value="HTH_LUXR"/>
    <property type="match status" value="1"/>
</dbReference>
<keyword evidence="2" id="KW-0238">DNA-binding</keyword>
<evidence type="ECO:0000256" key="2">
    <source>
        <dbReference type="ARBA" id="ARBA00023125"/>
    </source>
</evidence>
<gene>
    <name evidence="5" type="ORF">HF577_03540</name>
</gene>
<reference evidence="5 6" key="1">
    <citation type="submission" date="2020-04" db="EMBL/GenBank/DDBJ databases">
        <authorList>
            <person name="Klaysubun C."/>
            <person name="Duangmal K."/>
            <person name="Lipun K."/>
        </authorList>
    </citation>
    <scope>NUCLEOTIDE SEQUENCE [LARGE SCALE GENOMIC DNA]</scope>
    <source>
        <strain evidence="5 6">JCM 11839</strain>
    </source>
</reference>
<dbReference type="Pfam" id="PF00196">
    <property type="entry name" value="GerE"/>
    <property type="match status" value="1"/>
</dbReference>
<evidence type="ECO:0000256" key="1">
    <source>
        <dbReference type="ARBA" id="ARBA00023015"/>
    </source>
</evidence>
<feature type="domain" description="HTH luxR-type" evidence="4">
    <location>
        <begin position="137"/>
        <end position="197"/>
    </location>
</feature>
<proteinExistence type="predicted"/>
<accession>A0ABX1R729</accession>
<dbReference type="Gene3D" id="1.10.10.10">
    <property type="entry name" value="Winged helix-like DNA-binding domain superfamily/Winged helix DNA-binding domain"/>
    <property type="match status" value="1"/>
</dbReference>
<evidence type="ECO:0000313" key="6">
    <source>
        <dbReference type="Proteomes" id="UP001296706"/>
    </source>
</evidence>